<dbReference type="PANTHER" id="PTHR22748:SF6">
    <property type="entry name" value="DNA-(APURINIC OR APYRIMIDINIC SITE) ENDONUCLEASE"/>
    <property type="match status" value="1"/>
</dbReference>
<dbReference type="OMA" id="YEVAHVG"/>
<comment type="cofactor">
    <cofactor evidence="8 10">
        <name>Mg(2+)</name>
        <dbReference type="ChEBI" id="CHEBI:18420"/>
    </cofactor>
    <cofactor evidence="8 10">
        <name>Mn(2+)</name>
        <dbReference type="ChEBI" id="CHEBI:29035"/>
    </cofactor>
    <text evidence="8 10">Probably binds two magnesium or manganese ions per subunit.</text>
</comment>
<dbReference type="GO" id="GO:0008081">
    <property type="term" value="F:phosphoric diester hydrolase activity"/>
    <property type="evidence" value="ECO:0007669"/>
    <property type="project" value="TreeGrafter"/>
</dbReference>
<dbReference type="CDD" id="cd09087">
    <property type="entry name" value="Ape1-like_AP-endo"/>
    <property type="match status" value="1"/>
</dbReference>
<keyword evidence="6 8" id="KW-0460">Magnesium</keyword>
<evidence type="ECO:0000259" key="12">
    <source>
        <dbReference type="Pfam" id="PF03372"/>
    </source>
</evidence>
<sequence length="315" mass="36744">MPPKRKKIKTVPKSDDDNDDEQQSSTISTESNDDNNNDEKMMKPFNLKIISWNVNGIRAALKNGCLKFLESESCDILAIQETKCNDKTFPLELKQWPKFPYKYYVSSKQDGYAGVALFSKQKPLSVEYGIGKREFDDEGRIITAYYDNFILVNAYVVNAGQGLKRLDFKLKFDQDFREYLKKLDEQKPVIICGDLNCAHKEIDLENPKTNTKTAGFTPEERADFDCLLNSGFIDSFRLLYPNQRKCYTYWGYRFNCRAKDIGWRLDYFLLSKRIEKNLIDNRIYKHIMGSDHCPIVLYLNLSDDDDQNVNDNEYC</sequence>
<reference evidence="14" key="1">
    <citation type="submission" date="2025-08" db="UniProtKB">
        <authorList>
            <consortium name="RefSeq"/>
        </authorList>
    </citation>
    <scope>IDENTIFICATION</scope>
    <source>
        <strain evidence="14">Airmid</strain>
    </source>
</reference>
<keyword evidence="10" id="KW-0227">DNA damage</keyword>
<feature type="compositionally biased region" description="Basic residues" evidence="11">
    <location>
        <begin position="1"/>
        <end position="10"/>
    </location>
</feature>
<feature type="binding site" evidence="8">
    <location>
        <position position="196"/>
    </location>
    <ligand>
        <name>Mg(2+)</name>
        <dbReference type="ChEBI" id="CHEBI:18420"/>
        <label>1</label>
    </ligand>
</feature>
<keyword evidence="8" id="KW-0464">Manganese</keyword>
<dbReference type="InterPro" id="IPR004808">
    <property type="entry name" value="AP_endonuc_1"/>
</dbReference>
<dbReference type="OrthoDB" id="498125at2759"/>
<evidence type="ECO:0000256" key="5">
    <source>
        <dbReference type="ARBA" id="ARBA00022801"/>
    </source>
</evidence>
<feature type="active site" evidence="7">
    <location>
        <position position="155"/>
    </location>
</feature>
<feature type="site" description="Interaction with DNA substrate" evidence="9">
    <location>
        <position position="292"/>
    </location>
</feature>
<feature type="binding site" evidence="8">
    <location>
        <position position="291"/>
    </location>
    <ligand>
        <name>Mg(2+)</name>
        <dbReference type="ChEBI" id="CHEBI:18420"/>
        <label>1</label>
    </ligand>
</feature>
<evidence type="ECO:0000256" key="9">
    <source>
        <dbReference type="PIRSR" id="PIRSR604808-3"/>
    </source>
</evidence>
<name>A0A6P6XXX5_DERPT</name>
<feature type="site" description="Transition state stabilizer" evidence="9">
    <location>
        <position position="196"/>
    </location>
</feature>
<dbReference type="SUPFAM" id="SSF56219">
    <property type="entry name" value="DNase I-like"/>
    <property type="match status" value="1"/>
</dbReference>
<feature type="site" description="Important for catalytic activity" evidence="9">
    <location>
        <position position="266"/>
    </location>
</feature>
<feature type="domain" description="Endonuclease/exonuclease/phosphatase" evidence="12">
    <location>
        <begin position="50"/>
        <end position="292"/>
    </location>
</feature>
<dbReference type="GO" id="GO:0005634">
    <property type="term" value="C:nucleus"/>
    <property type="evidence" value="ECO:0007669"/>
    <property type="project" value="TreeGrafter"/>
</dbReference>
<proteinExistence type="inferred from homology"/>
<keyword evidence="10" id="KW-0234">DNA repair</keyword>
<keyword evidence="5" id="KW-0378">Hydrolase</keyword>
<dbReference type="GO" id="GO:0006284">
    <property type="term" value="P:base-excision repair"/>
    <property type="evidence" value="ECO:0007669"/>
    <property type="project" value="TreeGrafter"/>
</dbReference>
<keyword evidence="13" id="KW-1185">Reference proteome</keyword>
<dbReference type="NCBIfam" id="TIGR00195">
    <property type="entry name" value="exoDNase_III"/>
    <property type="match status" value="1"/>
</dbReference>
<evidence type="ECO:0000256" key="6">
    <source>
        <dbReference type="ARBA" id="ARBA00022842"/>
    </source>
</evidence>
<dbReference type="Gene3D" id="3.60.10.10">
    <property type="entry name" value="Endonuclease/exonuclease/phosphatase"/>
    <property type="match status" value="1"/>
</dbReference>
<dbReference type="Pfam" id="PF03372">
    <property type="entry name" value="Exo_endo_phos"/>
    <property type="match status" value="1"/>
</dbReference>
<dbReference type="InParanoid" id="A0A6P6XXX5"/>
<dbReference type="InterPro" id="IPR036691">
    <property type="entry name" value="Endo/exonu/phosph_ase_sf"/>
</dbReference>
<evidence type="ECO:0000313" key="13">
    <source>
        <dbReference type="Proteomes" id="UP000515146"/>
    </source>
</evidence>
<evidence type="ECO:0000256" key="3">
    <source>
        <dbReference type="ARBA" id="ARBA00012115"/>
    </source>
</evidence>
<protein>
    <recommendedName>
        <fullName evidence="3">exodeoxyribonuclease III</fullName>
        <ecNumber evidence="3">3.1.11.2</ecNumber>
    </recommendedName>
</protein>
<gene>
    <name evidence="14" type="primary">LOC113792275</name>
</gene>
<evidence type="ECO:0000256" key="11">
    <source>
        <dbReference type="SAM" id="MobiDB-lite"/>
    </source>
</evidence>
<dbReference type="PANTHER" id="PTHR22748">
    <property type="entry name" value="AP ENDONUCLEASE"/>
    <property type="match status" value="1"/>
</dbReference>
<dbReference type="InterPro" id="IPR005135">
    <property type="entry name" value="Endo/exonuclease/phosphatase"/>
</dbReference>
<feature type="binding site" evidence="8">
    <location>
        <position position="194"/>
    </location>
    <ligand>
        <name>Mg(2+)</name>
        <dbReference type="ChEBI" id="CHEBI:18420"/>
        <label>1</label>
    </ligand>
</feature>
<evidence type="ECO:0000256" key="8">
    <source>
        <dbReference type="PIRSR" id="PIRSR604808-2"/>
    </source>
</evidence>
<comment type="similarity">
    <text evidence="2 10">Belongs to the DNA repair enzymes AP/ExoA family.</text>
</comment>
<dbReference type="Proteomes" id="UP000515146">
    <property type="component" value="Unplaced"/>
</dbReference>
<feature type="binding site" evidence="8">
    <location>
        <position position="292"/>
    </location>
    <ligand>
        <name>Mg(2+)</name>
        <dbReference type="ChEBI" id="CHEBI:18420"/>
        <label>1</label>
    </ligand>
</feature>
<evidence type="ECO:0000256" key="7">
    <source>
        <dbReference type="PIRSR" id="PIRSR604808-1"/>
    </source>
</evidence>
<feature type="active site" description="Proton acceptor" evidence="7">
    <location>
        <position position="292"/>
    </location>
</feature>
<evidence type="ECO:0000256" key="2">
    <source>
        <dbReference type="ARBA" id="ARBA00007092"/>
    </source>
</evidence>
<accession>A0A6P6XXX5</accession>
<dbReference type="NCBIfam" id="TIGR00633">
    <property type="entry name" value="xth"/>
    <property type="match status" value="1"/>
</dbReference>
<feature type="binding site" evidence="8">
    <location>
        <position position="53"/>
    </location>
    <ligand>
        <name>Mg(2+)</name>
        <dbReference type="ChEBI" id="CHEBI:18420"/>
        <label>1</label>
    </ligand>
</feature>
<organism evidence="13 14">
    <name type="scientific">Dermatophagoides pteronyssinus</name>
    <name type="common">European house dust mite</name>
    <dbReference type="NCBI Taxonomy" id="6956"/>
    <lineage>
        <taxon>Eukaryota</taxon>
        <taxon>Metazoa</taxon>
        <taxon>Ecdysozoa</taxon>
        <taxon>Arthropoda</taxon>
        <taxon>Chelicerata</taxon>
        <taxon>Arachnida</taxon>
        <taxon>Acari</taxon>
        <taxon>Acariformes</taxon>
        <taxon>Sarcoptiformes</taxon>
        <taxon>Astigmata</taxon>
        <taxon>Psoroptidia</taxon>
        <taxon>Analgoidea</taxon>
        <taxon>Pyroglyphidae</taxon>
        <taxon>Dermatophagoidinae</taxon>
        <taxon>Dermatophagoides</taxon>
    </lineage>
</organism>
<keyword evidence="4 8" id="KW-0479">Metal-binding</keyword>
<dbReference type="GO" id="GO:0008311">
    <property type="term" value="F:double-stranded DNA 3'-5' DNA exonuclease activity"/>
    <property type="evidence" value="ECO:0007669"/>
    <property type="project" value="UniProtKB-EC"/>
</dbReference>
<dbReference type="PROSITE" id="PS51435">
    <property type="entry name" value="AP_NUCLEASE_F1_4"/>
    <property type="match status" value="1"/>
</dbReference>
<comment type="catalytic activity">
    <reaction evidence="1">
        <text>Exonucleolytic cleavage in the 3'- to 5'-direction to yield nucleoside 5'-phosphates.</text>
        <dbReference type="EC" id="3.1.11.2"/>
    </reaction>
</comment>
<evidence type="ECO:0000313" key="14">
    <source>
        <dbReference type="RefSeq" id="XP_027197993.1"/>
    </source>
</evidence>
<dbReference type="GO" id="GO:0003906">
    <property type="term" value="F:DNA-(apurinic or apyrimidinic site) endonuclease activity"/>
    <property type="evidence" value="ECO:0007669"/>
    <property type="project" value="TreeGrafter"/>
</dbReference>
<evidence type="ECO:0000256" key="1">
    <source>
        <dbReference type="ARBA" id="ARBA00000493"/>
    </source>
</evidence>
<dbReference type="RefSeq" id="XP_027197993.1">
    <property type="nucleotide sequence ID" value="XM_027342192.1"/>
</dbReference>
<dbReference type="EC" id="3.1.11.2" evidence="3"/>
<evidence type="ECO:0000256" key="10">
    <source>
        <dbReference type="RuleBase" id="RU362131"/>
    </source>
</evidence>
<dbReference type="AlphaFoldDB" id="A0A6P6XXX5"/>
<feature type="binding site" evidence="8">
    <location>
        <position position="81"/>
    </location>
    <ligand>
        <name>Mg(2+)</name>
        <dbReference type="ChEBI" id="CHEBI:18420"/>
        <label>1</label>
    </ligand>
</feature>
<dbReference type="KEGG" id="dpte:113792275"/>
<feature type="active site" description="Proton donor/acceptor" evidence="7">
    <location>
        <position position="194"/>
    </location>
</feature>
<feature type="region of interest" description="Disordered" evidence="11">
    <location>
        <begin position="1"/>
        <end position="40"/>
    </location>
</feature>
<evidence type="ECO:0000256" key="4">
    <source>
        <dbReference type="ARBA" id="ARBA00022723"/>
    </source>
</evidence>
<dbReference type="GO" id="GO:0046872">
    <property type="term" value="F:metal ion binding"/>
    <property type="evidence" value="ECO:0007669"/>
    <property type="project" value="UniProtKB-KW"/>
</dbReference>